<dbReference type="PROSITE" id="PS51257">
    <property type="entry name" value="PROKAR_LIPOPROTEIN"/>
    <property type="match status" value="1"/>
</dbReference>
<keyword evidence="1" id="KW-0732">Signal</keyword>
<reference evidence="3" key="1">
    <citation type="journal article" date="2019" name="Int. J. Syst. Evol. Microbiol.">
        <title>The Global Catalogue of Microorganisms (GCM) 10K type strain sequencing project: providing services to taxonomists for standard genome sequencing and annotation.</title>
        <authorList>
            <consortium name="The Broad Institute Genomics Platform"/>
            <consortium name="The Broad Institute Genome Sequencing Center for Infectious Disease"/>
            <person name="Wu L."/>
            <person name="Ma J."/>
        </authorList>
    </citation>
    <scope>NUCLEOTIDE SEQUENCE [LARGE SCALE GENOMIC DNA]</scope>
    <source>
        <strain evidence="3">NBRC 108728</strain>
    </source>
</reference>
<evidence type="ECO:0000313" key="3">
    <source>
        <dbReference type="Proteomes" id="UP001321486"/>
    </source>
</evidence>
<geneLocation type="plasmid" evidence="2 3">
    <name>pNBRC108728a</name>
</geneLocation>
<gene>
    <name evidence="2" type="ORF">GCM10025867_50920</name>
</gene>
<keyword evidence="2" id="KW-0614">Plasmid</keyword>
<feature type="chain" id="PRO_5045826690" description="Lipoprotein" evidence="1">
    <location>
        <begin position="20"/>
        <end position="313"/>
    </location>
</feature>
<accession>A0ABM8GWI0</accession>
<keyword evidence="3" id="KW-1185">Reference proteome</keyword>
<dbReference type="RefSeq" id="WP_286347133.1">
    <property type="nucleotide sequence ID" value="NZ_AP027733.1"/>
</dbReference>
<sequence>MKFRTITAAAALITVGALALTGCSSTGAKTAAPKSTSAASAPKPAATKDAPAVSGAWMLATVDSSTYTRLNIYDPATGSFKNIGEIETNGGHYPIEYLSGDGQYWIPADDVDDETAINFIKVGDDKAYSDPIDIVSTMPGFGPSTKIESIGFDLDTPHTLVVDATMDDSGDVTAWGYDVTKPTQAPEKLTVATYNDGRLDIDNVTALPAFPKATGQKDEDGDDVYADIPENYVYPWMTADDDGYDPNLPSGTDAAVHTKDGAQWAFSTRHSDTDTTLFVSKRASGGSTYDTVGKPLQQLPSGTDIAWARPLGK</sequence>
<proteinExistence type="predicted"/>
<name>A0ABM8GWI0_9MICO</name>
<evidence type="ECO:0008006" key="4">
    <source>
        <dbReference type="Google" id="ProtNLM"/>
    </source>
</evidence>
<dbReference type="Proteomes" id="UP001321486">
    <property type="component" value="Plasmid pNBRC108728a"/>
</dbReference>
<organism evidence="2 3">
    <name type="scientific">Frondihabitans sucicola</name>
    <dbReference type="NCBI Taxonomy" id="1268041"/>
    <lineage>
        <taxon>Bacteria</taxon>
        <taxon>Bacillati</taxon>
        <taxon>Actinomycetota</taxon>
        <taxon>Actinomycetes</taxon>
        <taxon>Micrococcales</taxon>
        <taxon>Microbacteriaceae</taxon>
        <taxon>Frondihabitans</taxon>
    </lineage>
</organism>
<protein>
    <recommendedName>
        <fullName evidence="4">Lipoprotein</fullName>
    </recommendedName>
</protein>
<evidence type="ECO:0000256" key="1">
    <source>
        <dbReference type="SAM" id="SignalP"/>
    </source>
</evidence>
<feature type="signal peptide" evidence="1">
    <location>
        <begin position="1"/>
        <end position="19"/>
    </location>
</feature>
<dbReference type="EMBL" id="AP027733">
    <property type="protein sequence ID" value="BDZ52851.1"/>
    <property type="molecule type" value="Genomic_DNA"/>
</dbReference>
<evidence type="ECO:0000313" key="2">
    <source>
        <dbReference type="EMBL" id="BDZ52851.1"/>
    </source>
</evidence>